<evidence type="ECO:0000313" key="1">
    <source>
        <dbReference type="EMBL" id="MDC3420077.1"/>
    </source>
</evidence>
<comment type="caution">
    <text evidence="1">The sequence shown here is derived from an EMBL/GenBank/DDBJ whole genome shotgun (WGS) entry which is preliminary data.</text>
</comment>
<evidence type="ECO:0000313" key="2">
    <source>
        <dbReference type="Proteomes" id="UP001145072"/>
    </source>
</evidence>
<reference evidence="1" key="1">
    <citation type="submission" date="2022-06" db="EMBL/GenBank/DDBJ databases">
        <title>Aquibacillus sp. a new bacterium isolated from soil saline samples.</title>
        <authorList>
            <person name="Galisteo C."/>
            <person name="De La Haba R."/>
            <person name="Sanchez-Porro C."/>
            <person name="Ventosa A."/>
        </authorList>
    </citation>
    <scope>NUCLEOTIDE SEQUENCE</scope>
    <source>
        <strain evidence="1">JCM 12387</strain>
    </source>
</reference>
<accession>A0A9X3WHX1</accession>
<dbReference type="AlphaFoldDB" id="A0A9X3WHX1"/>
<gene>
    <name evidence="1" type="ORF">NC661_06810</name>
</gene>
<organism evidence="1 2">
    <name type="scientific">Aquibacillus koreensis</name>
    <dbReference type="NCBI Taxonomy" id="279446"/>
    <lineage>
        <taxon>Bacteria</taxon>
        <taxon>Bacillati</taxon>
        <taxon>Bacillota</taxon>
        <taxon>Bacilli</taxon>
        <taxon>Bacillales</taxon>
        <taxon>Bacillaceae</taxon>
        <taxon>Aquibacillus</taxon>
    </lineage>
</organism>
<dbReference type="EMBL" id="JAMQJZ010000004">
    <property type="protein sequence ID" value="MDC3420077.1"/>
    <property type="molecule type" value="Genomic_DNA"/>
</dbReference>
<name>A0A9X3WHX1_9BACI</name>
<proteinExistence type="predicted"/>
<keyword evidence="2" id="KW-1185">Reference proteome</keyword>
<evidence type="ECO:0008006" key="3">
    <source>
        <dbReference type="Google" id="ProtNLM"/>
    </source>
</evidence>
<dbReference type="Proteomes" id="UP001145072">
    <property type="component" value="Unassembled WGS sequence"/>
</dbReference>
<protein>
    <recommendedName>
        <fullName evidence="3">LSM domain-containing protein</fullName>
    </recommendedName>
</protein>
<sequence>MKVNRAHNYHHMYDECKKHIHSYVLVKLNDGTSLDGIITGLDEENVYLAIPNFGNDRREDRVYPFGYPGYGPYPYPPIPYGPSRFRRLVLPLAALTAISLLPWY</sequence>